<evidence type="ECO:0000313" key="9">
    <source>
        <dbReference type="EMBL" id="RXH56400.1"/>
    </source>
</evidence>
<comment type="caution">
    <text evidence="9">The sequence shown here is derived from an EMBL/GenBank/DDBJ whole genome shotgun (WGS) entry which is preliminary data.</text>
</comment>
<dbReference type="Gene3D" id="2.10.70.100">
    <property type="match status" value="1"/>
</dbReference>
<dbReference type="InterPro" id="IPR003594">
    <property type="entry name" value="HATPase_dom"/>
</dbReference>
<sequence length="887" mass="98855">MFREHVWSNTPLGRLEDWSETLVATVNMLLLSPFAFTVFWGQELTLLYNDSYRVFLGSKHPDSLGRPAREVWREAWPVIGATIEDALHHGARSDFKHMLIPIELDGVLQDRYWTLCFYPVYENGEIAGVAEIVFDSTSEVLAERKLHESREESSRVLQSIGDAVIVTDAETRVTRMNPISENLTGWSQKEAKGRPLSEVFHIVNETTRKIVESPADKVKRLGTVVGLANHTTLIAKDGAETAIDDSGAPIRDDQGEITGIVLVFRDIAERRAAEREREAHARHLQEVLDVSADGVAELDREWRIVFLNEKAKEMLAGSGDVLGKNHWESFPSAVFDGSPWLRHYYAAMDEGKSGEFDHFYPAPLNIWMHITVRPASSGIVIYFRDTTEQHRAAEALRASEERLRLALAAAKGVGIWDWDVVNDLVYADEGFARLYGVDPAEARAGITIQHFTRNMHRDDKERVGHEIAEAVRTGHEFSSEYRLVQSDGSVRWVSAVGRCSLAADGRPTRFPGVTVDITSPKAVETSLRESEDRLRIAAETAYLGVWEVSLPAMRMECSDICKANFGRAAGEPFSYEDLLASIHPDDLAGMQEAVRSSVANGTPYRSEYRVYWPDGTLHWIVASGRGLYHEAGEPSHMVGVTMDITERRLAETALLQSEKLAAVGRLAASIAHEINNPLESVTNLLYLARGGTKIEEIQDYLDMAERELRRVSVISSQTLRFHRQSTNPKEVTCEDLIETVLSIHQGRIVNSRVGIKRRLRATKPVACFEGEIRQVLNNLAGNAIDAMHPVGGTLFVRGRNATDWSTGRLGLAITIADTGAGMSAQTLRKIFEPFFTTKGLSGTGLGLWVSKEIIDRHEGVLRVMTSQRAPHTGTVFSLFLPFQPAPR</sequence>
<dbReference type="PROSITE" id="PS50113">
    <property type="entry name" value="PAC"/>
    <property type="match status" value="3"/>
</dbReference>
<dbReference type="Pfam" id="PF00989">
    <property type="entry name" value="PAS"/>
    <property type="match status" value="1"/>
</dbReference>
<dbReference type="PROSITE" id="PS50112">
    <property type="entry name" value="PAS"/>
    <property type="match status" value="2"/>
</dbReference>
<reference evidence="10" key="2">
    <citation type="submission" date="2019-02" db="EMBL/GenBank/DDBJ databases">
        <title>Granulicella sibirica sp. nov., a psychrotolerant acidobacterium isolated from an organic soil layer in forested tundra, West Siberia.</title>
        <authorList>
            <person name="Oshkin I.Y."/>
            <person name="Kulichevskaya I.S."/>
            <person name="Rijpstra W.I.C."/>
            <person name="Sinninghe Damste J.S."/>
            <person name="Rakitin A.L."/>
            <person name="Ravin N.V."/>
            <person name="Dedysh S.N."/>
        </authorList>
    </citation>
    <scope>NUCLEOTIDE SEQUENCE [LARGE SCALE GENOMIC DNA]</scope>
    <source>
        <strain evidence="10">AF10</strain>
    </source>
</reference>
<dbReference type="NCBIfam" id="TIGR00229">
    <property type="entry name" value="sensory_box"/>
    <property type="match status" value="3"/>
</dbReference>
<dbReference type="SMART" id="SM00388">
    <property type="entry name" value="HisKA"/>
    <property type="match status" value="1"/>
</dbReference>
<dbReference type="Proteomes" id="UP000289437">
    <property type="component" value="Unassembled WGS sequence"/>
</dbReference>
<dbReference type="GO" id="GO:0006355">
    <property type="term" value="P:regulation of DNA-templated transcription"/>
    <property type="evidence" value="ECO:0007669"/>
    <property type="project" value="InterPro"/>
</dbReference>
<dbReference type="Gene3D" id="1.10.287.130">
    <property type="match status" value="1"/>
</dbReference>
<evidence type="ECO:0000313" key="10">
    <source>
        <dbReference type="Proteomes" id="UP000289437"/>
    </source>
</evidence>
<dbReference type="InterPro" id="IPR013655">
    <property type="entry name" value="PAS_fold_3"/>
</dbReference>
<dbReference type="AlphaFoldDB" id="A0A4Q0T1Y3"/>
<evidence type="ECO:0000259" key="8">
    <source>
        <dbReference type="PROSITE" id="PS50113"/>
    </source>
</evidence>
<evidence type="ECO:0000259" key="7">
    <source>
        <dbReference type="PROSITE" id="PS50112"/>
    </source>
</evidence>
<dbReference type="Pfam" id="PF08448">
    <property type="entry name" value="PAS_4"/>
    <property type="match status" value="1"/>
</dbReference>
<keyword evidence="10" id="KW-1185">Reference proteome</keyword>
<dbReference type="InterPro" id="IPR000014">
    <property type="entry name" value="PAS"/>
</dbReference>
<feature type="domain" description="PAC" evidence="8">
    <location>
        <begin position="227"/>
        <end position="279"/>
    </location>
</feature>
<dbReference type="EC" id="2.7.13.3" evidence="2"/>
<evidence type="ECO:0000256" key="4">
    <source>
        <dbReference type="ARBA" id="ARBA00022679"/>
    </source>
</evidence>
<feature type="domain" description="PAS" evidence="7">
    <location>
        <begin position="399"/>
        <end position="474"/>
    </location>
</feature>
<evidence type="ECO:0000256" key="5">
    <source>
        <dbReference type="ARBA" id="ARBA00022777"/>
    </source>
</evidence>
<dbReference type="Pfam" id="PF02518">
    <property type="entry name" value="HATPase_c"/>
    <property type="match status" value="1"/>
</dbReference>
<dbReference type="InterPro" id="IPR013656">
    <property type="entry name" value="PAS_4"/>
</dbReference>
<dbReference type="InterPro" id="IPR052162">
    <property type="entry name" value="Sensor_kinase/Photoreceptor"/>
</dbReference>
<gene>
    <name evidence="9" type="ORF">GRAN_3257</name>
</gene>
<dbReference type="InterPro" id="IPR036097">
    <property type="entry name" value="HisK_dim/P_sf"/>
</dbReference>
<evidence type="ECO:0000256" key="3">
    <source>
        <dbReference type="ARBA" id="ARBA00022553"/>
    </source>
</evidence>
<dbReference type="GO" id="GO:0000155">
    <property type="term" value="F:phosphorelay sensor kinase activity"/>
    <property type="evidence" value="ECO:0007669"/>
    <property type="project" value="InterPro"/>
</dbReference>
<feature type="domain" description="PAS" evidence="7">
    <location>
        <begin position="149"/>
        <end position="201"/>
    </location>
</feature>
<dbReference type="CDD" id="cd00130">
    <property type="entry name" value="PAS"/>
    <property type="match status" value="4"/>
</dbReference>
<feature type="domain" description="Histidine kinase" evidence="6">
    <location>
        <begin position="669"/>
        <end position="884"/>
    </location>
</feature>
<dbReference type="InterPro" id="IPR001610">
    <property type="entry name" value="PAC"/>
</dbReference>
<dbReference type="InterPro" id="IPR004358">
    <property type="entry name" value="Sig_transdc_His_kin-like_C"/>
</dbReference>
<keyword evidence="5 9" id="KW-0418">Kinase</keyword>
<dbReference type="SMART" id="SM00086">
    <property type="entry name" value="PAC"/>
    <property type="match status" value="3"/>
</dbReference>
<dbReference type="InterPro" id="IPR035965">
    <property type="entry name" value="PAS-like_dom_sf"/>
</dbReference>
<protein>
    <recommendedName>
        <fullName evidence="2">histidine kinase</fullName>
        <ecNumber evidence="2">2.7.13.3</ecNumber>
    </recommendedName>
</protein>
<dbReference type="PRINTS" id="PR00344">
    <property type="entry name" value="BCTRLSENSOR"/>
</dbReference>
<dbReference type="InterPro" id="IPR003661">
    <property type="entry name" value="HisK_dim/P_dom"/>
</dbReference>
<keyword evidence="3" id="KW-0597">Phosphoprotein</keyword>
<reference evidence="9 10" key="1">
    <citation type="submission" date="2018-11" db="EMBL/GenBank/DDBJ databases">
        <authorList>
            <person name="Mardanov A.V."/>
            <person name="Ravin N.V."/>
            <person name="Dedysh S.N."/>
        </authorList>
    </citation>
    <scope>NUCLEOTIDE SEQUENCE [LARGE SCALE GENOMIC DNA]</scope>
    <source>
        <strain evidence="9 10">AF10</strain>
    </source>
</reference>
<proteinExistence type="predicted"/>
<evidence type="ECO:0000256" key="2">
    <source>
        <dbReference type="ARBA" id="ARBA00012438"/>
    </source>
</evidence>
<dbReference type="InterPro" id="IPR013767">
    <property type="entry name" value="PAS_fold"/>
</dbReference>
<feature type="domain" description="PAC" evidence="8">
    <location>
        <begin position="604"/>
        <end position="656"/>
    </location>
</feature>
<dbReference type="Gene3D" id="3.30.450.20">
    <property type="entry name" value="PAS domain"/>
    <property type="match status" value="5"/>
</dbReference>
<dbReference type="SUPFAM" id="SSF55785">
    <property type="entry name" value="PYP-like sensor domain (PAS domain)"/>
    <property type="match status" value="4"/>
</dbReference>
<feature type="domain" description="PAC" evidence="8">
    <location>
        <begin position="477"/>
        <end position="529"/>
    </location>
</feature>
<dbReference type="Pfam" id="PF08447">
    <property type="entry name" value="PAS_3"/>
    <property type="match status" value="2"/>
</dbReference>
<dbReference type="InterPro" id="IPR000700">
    <property type="entry name" value="PAS-assoc_C"/>
</dbReference>
<evidence type="ECO:0000256" key="1">
    <source>
        <dbReference type="ARBA" id="ARBA00000085"/>
    </source>
</evidence>
<dbReference type="SUPFAM" id="SSF55874">
    <property type="entry name" value="ATPase domain of HSP90 chaperone/DNA topoisomerase II/histidine kinase"/>
    <property type="match status" value="1"/>
</dbReference>
<dbReference type="Gene3D" id="3.30.565.10">
    <property type="entry name" value="Histidine kinase-like ATPase, C-terminal domain"/>
    <property type="match status" value="1"/>
</dbReference>
<dbReference type="InterPro" id="IPR005467">
    <property type="entry name" value="His_kinase_dom"/>
</dbReference>
<organism evidence="9 10">
    <name type="scientific">Granulicella sibirica</name>
    <dbReference type="NCBI Taxonomy" id="2479048"/>
    <lineage>
        <taxon>Bacteria</taxon>
        <taxon>Pseudomonadati</taxon>
        <taxon>Acidobacteriota</taxon>
        <taxon>Terriglobia</taxon>
        <taxon>Terriglobales</taxon>
        <taxon>Acidobacteriaceae</taxon>
        <taxon>Granulicella</taxon>
    </lineage>
</organism>
<dbReference type="SMART" id="SM00091">
    <property type="entry name" value="PAS"/>
    <property type="match status" value="5"/>
</dbReference>
<dbReference type="SUPFAM" id="SSF47384">
    <property type="entry name" value="Homodimeric domain of signal transducing histidine kinase"/>
    <property type="match status" value="1"/>
</dbReference>
<dbReference type="PANTHER" id="PTHR43304">
    <property type="entry name" value="PHYTOCHROME-LIKE PROTEIN CPH1"/>
    <property type="match status" value="1"/>
</dbReference>
<dbReference type="SMART" id="SM00387">
    <property type="entry name" value="HATPase_c"/>
    <property type="match status" value="1"/>
</dbReference>
<dbReference type="InterPro" id="IPR036890">
    <property type="entry name" value="HATPase_C_sf"/>
</dbReference>
<name>A0A4Q0T1Y3_9BACT</name>
<comment type="catalytic activity">
    <reaction evidence="1">
        <text>ATP + protein L-histidine = ADP + protein N-phospho-L-histidine.</text>
        <dbReference type="EC" id="2.7.13.3"/>
    </reaction>
</comment>
<dbReference type="PANTHER" id="PTHR43304:SF1">
    <property type="entry name" value="PAC DOMAIN-CONTAINING PROTEIN"/>
    <property type="match status" value="1"/>
</dbReference>
<dbReference type="EMBL" id="RDSM01000002">
    <property type="protein sequence ID" value="RXH56400.1"/>
    <property type="molecule type" value="Genomic_DNA"/>
</dbReference>
<keyword evidence="4" id="KW-0808">Transferase</keyword>
<dbReference type="Pfam" id="PF00512">
    <property type="entry name" value="HisKA"/>
    <property type="match status" value="1"/>
</dbReference>
<dbReference type="PROSITE" id="PS50109">
    <property type="entry name" value="HIS_KIN"/>
    <property type="match status" value="1"/>
</dbReference>
<accession>A0A4Q0T1Y3</accession>
<dbReference type="CDD" id="cd00082">
    <property type="entry name" value="HisKA"/>
    <property type="match status" value="1"/>
</dbReference>
<evidence type="ECO:0000259" key="6">
    <source>
        <dbReference type="PROSITE" id="PS50109"/>
    </source>
</evidence>